<reference evidence="4" key="1">
    <citation type="journal article" date="2019" name="Int. J. Syst. Evol. Microbiol.">
        <title>The Global Catalogue of Microorganisms (GCM) 10K type strain sequencing project: providing services to taxonomists for standard genome sequencing and annotation.</title>
        <authorList>
            <consortium name="The Broad Institute Genomics Platform"/>
            <consortium name="The Broad Institute Genome Sequencing Center for Infectious Disease"/>
            <person name="Wu L."/>
            <person name="Ma J."/>
        </authorList>
    </citation>
    <scope>NUCLEOTIDE SEQUENCE [LARGE SCALE GENOMIC DNA]</scope>
    <source>
        <strain evidence="4">JCM 14969</strain>
    </source>
</reference>
<dbReference type="PROSITE" id="PS50987">
    <property type="entry name" value="HTH_ARSR_2"/>
    <property type="match status" value="1"/>
</dbReference>
<evidence type="ECO:0000259" key="2">
    <source>
        <dbReference type="PROSITE" id="PS50987"/>
    </source>
</evidence>
<organism evidence="3 4">
    <name type="scientific">Kribbella sancticallisti</name>
    <dbReference type="NCBI Taxonomy" id="460087"/>
    <lineage>
        <taxon>Bacteria</taxon>
        <taxon>Bacillati</taxon>
        <taxon>Actinomycetota</taxon>
        <taxon>Actinomycetes</taxon>
        <taxon>Propionibacteriales</taxon>
        <taxon>Kribbellaceae</taxon>
        <taxon>Kribbella</taxon>
    </lineage>
</organism>
<dbReference type="InterPro" id="IPR011991">
    <property type="entry name" value="ArsR-like_HTH"/>
</dbReference>
<dbReference type="SMART" id="SM00347">
    <property type="entry name" value="HTH_MARR"/>
    <property type="match status" value="1"/>
</dbReference>
<protein>
    <submittedName>
        <fullName evidence="3">Helix-turn-helix domain-containing protein</fullName>
    </submittedName>
</protein>
<dbReference type="CDD" id="cd00090">
    <property type="entry name" value="HTH_ARSR"/>
    <property type="match status" value="1"/>
</dbReference>
<dbReference type="PANTHER" id="PTHR43428">
    <property type="entry name" value="ARSENATE REDUCTASE"/>
    <property type="match status" value="1"/>
</dbReference>
<keyword evidence="1" id="KW-0059">Arsenical resistance</keyword>
<dbReference type="InterPro" id="IPR000835">
    <property type="entry name" value="HTH_MarR-typ"/>
</dbReference>
<keyword evidence="4" id="KW-1185">Reference proteome</keyword>
<dbReference type="EMBL" id="BAAAOS010000020">
    <property type="protein sequence ID" value="GAA1579781.1"/>
    <property type="molecule type" value="Genomic_DNA"/>
</dbReference>
<dbReference type="InterPro" id="IPR036390">
    <property type="entry name" value="WH_DNA-bd_sf"/>
</dbReference>
<dbReference type="SMART" id="SM00226">
    <property type="entry name" value="LMWPc"/>
    <property type="match status" value="1"/>
</dbReference>
<dbReference type="Proteomes" id="UP001500393">
    <property type="component" value="Unassembled WGS sequence"/>
</dbReference>
<proteinExistence type="predicted"/>
<evidence type="ECO:0000313" key="4">
    <source>
        <dbReference type="Proteomes" id="UP001500393"/>
    </source>
</evidence>
<dbReference type="InterPro" id="IPR036388">
    <property type="entry name" value="WH-like_DNA-bd_sf"/>
</dbReference>
<dbReference type="InterPro" id="IPR036196">
    <property type="entry name" value="Ptyr_pPase_sf"/>
</dbReference>
<name>A0ABP4PJ86_9ACTN</name>
<dbReference type="SMART" id="SM00418">
    <property type="entry name" value="HTH_ARSR"/>
    <property type="match status" value="1"/>
</dbReference>
<dbReference type="Pfam" id="PF01451">
    <property type="entry name" value="LMWPc"/>
    <property type="match status" value="1"/>
</dbReference>
<dbReference type="PANTHER" id="PTHR43428:SF1">
    <property type="entry name" value="ARSENATE REDUCTASE"/>
    <property type="match status" value="1"/>
</dbReference>
<comment type="caution">
    <text evidence="3">The sequence shown here is derived from an EMBL/GenBank/DDBJ whole genome shotgun (WGS) entry which is preliminary data.</text>
</comment>
<dbReference type="SUPFAM" id="SSF52788">
    <property type="entry name" value="Phosphotyrosine protein phosphatases I"/>
    <property type="match status" value="1"/>
</dbReference>
<evidence type="ECO:0000313" key="3">
    <source>
        <dbReference type="EMBL" id="GAA1579781.1"/>
    </source>
</evidence>
<dbReference type="Pfam" id="PF12840">
    <property type="entry name" value="HTH_20"/>
    <property type="match status" value="1"/>
</dbReference>
<dbReference type="SUPFAM" id="SSF46785">
    <property type="entry name" value="Winged helix' DNA-binding domain"/>
    <property type="match status" value="1"/>
</dbReference>
<sequence>MIIESMDAERNHLAKRARVHAALGDPARLAIVDALVAGDSAPGELGAALELPTNLLAHHLKVLEEAGLVVRTRSEGDRRRTYVRLRTEALAAMAIPALIAAKRVVFVCTQNSARSQLAAAIWARRSHIPAASAGTEPAERIHPRALKVARRHGLNPSGWRTAHLADVVHGDDLLIAVCDNAHEHLEHQPRLHWSIPDPAPADTDAAFEAAYTELADRIDRLAPALSPEGSAR</sequence>
<dbReference type="InterPro" id="IPR001845">
    <property type="entry name" value="HTH_ArsR_DNA-bd_dom"/>
</dbReference>
<accession>A0ABP4PJ86</accession>
<feature type="domain" description="HTH arsR-type" evidence="2">
    <location>
        <begin position="8"/>
        <end position="102"/>
    </location>
</feature>
<dbReference type="InterPro" id="IPR023485">
    <property type="entry name" value="Ptyr_pPase"/>
</dbReference>
<evidence type="ECO:0000256" key="1">
    <source>
        <dbReference type="ARBA" id="ARBA00022849"/>
    </source>
</evidence>
<gene>
    <name evidence="3" type="ORF">GCM10009789_36920</name>
</gene>
<dbReference type="Gene3D" id="1.10.10.10">
    <property type="entry name" value="Winged helix-like DNA-binding domain superfamily/Winged helix DNA-binding domain"/>
    <property type="match status" value="1"/>
</dbReference>
<dbReference type="Gene3D" id="3.40.50.2300">
    <property type="match status" value="1"/>
</dbReference>